<evidence type="ECO:0000313" key="3">
    <source>
        <dbReference type="Proteomes" id="UP000250235"/>
    </source>
</evidence>
<feature type="region of interest" description="Disordered" evidence="1">
    <location>
        <begin position="86"/>
        <end position="127"/>
    </location>
</feature>
<name>A0A2Z7AXM8_9LAMI</name>
<organism evidence="2 3">
    <name type="scientific">Dorcoceras hygrometricum</name>
    <dbReference type="NCBI Taxonomy" id="472368"/>
    <lineage>
        <taxon>Eukaryota</taxon>
        <taxon>Viridiplantae</taxon>
        <taxon>Streptophyta</taxon>
        <taxon>Embryophyta</taxon>
        <taxon>Tracheophyta</taxon>
        <taxon>Spermatophyta</taxon>
        <taxon>Magnoliopsida</taxon>
        <taxon>eudicotyledons</taxon>
        <taxon>Gunneridae</taxon>
        <taxon>Pentapetalae</taxon>
        <taxon>asterids</taxon>
        <taxon>lamiids</taxon>
        <taxon>Lamiales</taxon>
        <taxon>Gesneriaceae</taxon>
        <taxon>Didymocarpoideae</taxon>
        <taxon>Trichosporeae</taxon>
        <taxon>Loxocarpinae</taxon>
        <taxon>Dorcoceras</taxon>
    </lineage>
</organism>
<dbReference type="Proteomes" id="UP000250235">
    <property type="component" value="Unassembled WGS sequence"/>
</dbReference>
<accession>A0A2Z7AXM8</accession>
<dbReference type="PANTHER" id="PTHR48227:SF1">
    <property type="entry name" value="DNA LIGASE 1-LIKE"/>
    <property type="match status" value="1"/>
</dbReference>
<reference evidence="2 3" key="1">
    <citation type="journal article" date="2015" name="Proc. Natl. Acad. Sci. U.S.A.">
        <title>The resurrection genome of Boea hygrometrica: A blueprint for survival of dehydration.</title>
        <authorList>
            <person name="Xiao L."/>
            <person name="Yang G."/>
            <person name="Zhang L."/>
            <person name="Yang X."/>
            <person name="Zhao S."/>
            <person name="Ji Z."/>
            <person name="Zhou Q."/>
            <person name="Hu M."/>
            <person name="Wang Y."/>
            <person name="Chen M."/>
            <person name="Xu Y."/>
            <person name="Jin H."/>
            <person name="Xiao X."/>
            <person name="Hu G."/>
            <person name="Bao F."/>
            <person name="Hu Y."/>
            <person name="Wan P."/>
            <person name="Li L."/>
            <person name="Deng X."/>
            <person name="Kuang T."/>
            <person name="Xiang C."/>
            <person name="Zhu J.K."/>
            <person name="Oliver M.J."/>
            <person name="He Y."/>
        </authorList>
    </citation>
    <scope>NUCLEOTIDE SEQUENCE [LARGE SCALE GENOMIC DNA]</scope>
    <source>
        <strain evidence="3">cv. XS01</strain>
    </source>
</reference>
<gene>
    <name evidence="2" type="ORF">F511_15816</name>
</gene>
<protein>
    <submittedName>
        <fullName evidence="2">Uncharacterized protein</fullName>
    </submittedName>
</protein>
<dbReference type="EMBL" id="KV011185">
    <property type="protein sequence ID" value="KZV26651.1"/>
    <property type="molecule type" value="Genomic_DNA"/>
</dbReference>
<evidence type="ECO:0000313" key="2">
    <source>
        <dbReference type="EMBL" id="KZV26651.1"/>
    </source>
</evidence>
<dbReference type="AlphaFoldDB" id="A0A2Z7AXM8"/>
<feature type="compositionally biased region" description="Basic and acidic residues" evidence="1">
    <location>
        <begin position="110"/>
        <end position="127"/>
    </location>
</feature>
<proteinExistence type="predicted"/>
<evidence type="ECO:0000256" key="1">
    <source>
        <dbReference type="SAM" id="MobiDB-lite"/>
    </source>
</evidence>
<sequence>MRKISGNVVWTRPMSLSRAAKLLSRFASVDNGSSAAVSVYLQRATEAFNHLIQFHSKRVKLEVNPDSPRAAVPPIENKPRAVAIEDGVVQIASKEDREQRKEKKNKRRRDKEVDSNRKKRRIEGVDS</sequence>
<dbReference type="PANTHER" id="PTHR48227">
    <property type="entry name" value="DNA TOPOISOMERASE 1-LIKE"/>
    <property type="match status" value="1"/>
</dbReference>
<dbReference type="OrthoDB" id="696117at2759"/>
<keyword evidence="3" id="KW-1185">Reference proteome</keyword>